<dbReference type="GO" id="GO:0008743">
    <property type="term" value="F:L-threonine 3-dehydrogenase activity"/>
    <property type="evidence" value="ECO:0007669"/>
    <property type="project" value="TreeGrafter"/>
</dbReference>
<evidence type="ECO:0000259" key="2">
    <source>
        <dbReference type="Pfam" id="PF01370"/>
    </source>
</evidence>
<dbReference type="SUPFAM" id="SSF51735">
    <property type="entry name" value="NAD(P)-binding Rossmann-fold domains"/>
    <property type="match status" value="1"/>
</dbReference>
<protein>
    <submittedName>
        <fullName evidence="3">UDP-glucose 4-epimerase</fullName>
    </submittedName>
</protein>
<evidence type="ECO:0000313" key="4">
    <source>
        <dbReference type="Proteomes" id="UP000052258"/>
    </source>
</evidence>
<proteinExistence type="inferred from homology"/>
<evidence type="ECO:0000256" key="1">
    <source>
        <dbReference type="ARBA" id="ARBA00007637"/>
    </source>
</evidence>
<dbReference type="AlphaFoldDB" id="A0A0J8GED7"/>
<feature type="domain" description="NAD-dependent epimerase/dehydratase" evidence="2">
    <location>
        <begin position="4"/>
        <end position="240"/>
    </location>
</feature>
<sequence>MKKILITGCLGQIGSELTMRLRNDYGTENVIATDIRHIDSPVCNEGLFEILDVTNKESMLELAKKHEVDTLIHLAALLSAVAEAKPQLAWDLNMGGLMNALEVARELDLKFFTPSSIGSFGPGTPANDTPQDTLQRPTTMYGVTKVAGELLCDYYYTKFGVDTRGVRFPGLISYTTLPGGGTTDYAVDIYYEALKKKSYTSFIGEGTYMDMMYMPDAIDAIVTLLEADPSRLVHRNAFNITAMSFEPEQIAASIRKVIPDFKMDYDVDPVRQKIADSWPDSLDASCAKNEWDFNPKFDLDRMTHDMLEKLAKKLENDSVVK</sequence>
<dbReference type="EMBL" id="AZHO01000021">
    <property type="protein sequence ID" value="KMT59143.1"/>
    <property type="molecule type" value="Genomic_DNA"/>
</dbReference>
<dbReference type="PANTHER" id="PTHR42687">
    <property type="entry name" value="L-THREONINE 3-DEHYDROGENASE"/>
    <property type="match status" value="1"/>
</dbReference>
<dbReference type="Gene3D" id="3.40.50.720">
    <property type="entry name" value="NAD(P)-binding Rossmann-like Domain"/>
    <property type="match status" value="1"/>
</dbReference>
<comment type="similarity">
    <text evidence="1">Belongs to the NAD(P)-dependent epimerase/dehydratase family.</text>
</comment>
<evidence type="ECO:0000313" key="3">
    <source>
        <dbReference type="EMBL" id="KMT59143.1"/>
    </source>
</evidence>
<dbReference type="GO" id="GO:0006567">
    <property type="term" value="P:L-threonine catabolic process"/>
    <property type="evidence" value="ECO:0007669"/>
    <property type="project" value="TreeGrafter"/>
</dbReference>
<dbReference type="InterPro" id="IPR051225">
    <property type="entry name" value="NAD(P)_epim/dehydratase"/>
</dbReference>
<dbReference type="InterPro" id="IPR001509">
    <property type="entry name" value="Epimerase_deHydtase"/>
</dbReference>
<organism evidence="3 4">
    <name type="scientific">Listeria fleischmannii 1991</name>
    <dbReference type="NCBI Taxonomy" id="1430899"/>
    <lineage>
        <taxon>Bacteria</taxon>
        <taxon>Bacillati</taxon>
        <taxon>Bacillota</taxon>
        <taxon>Bacilli</taxon>
        <taxon>Bacillales</taxon>
        <taxon>Listeriaceae</taxon>
        <taxon>Listeria</taxon>
    </lineage>
</organism>
<dbReference type="CDD" id="cd05272">
    <property type="entry name" value="TDH_SDR_e"/>
    <property type="match status" value="1"/>
</dbReference>
<dbReference type="OrthoDB" id="9779902at2"/>
<comment type="caution">
    <text evidence="3">The sequence shown here is derived from an EMBL/GenBank/DDBJ whole genome shotgun (WGS) entry which is preliminary data.</text>
</comment>
<keyword evidence="4" id="KW-1185">Reference proteome</keyword>
<dbReference type="PATRIC" id="fig|1430899.3.peg.1721"/>
<dbReference type="InterPro" id="IPR036291">
    <property type="entry name" value="NAD(P)-bd_dom_sf"/>
</dbReference>
<accession>A0A0J8GED7</accession>
<reference evidence="3 4" key="1">
    <citation type="journal article" date="2015" name="Genome Biol. Evol.">
        <title>Comparative Genomics of Listeria Sensu Lato: Genus-Wide Differences in Evolutionary Dynamics and the Progressive Gain of Complex, Potentially Pathogenicity-Related Traits through Lateral Gene Transfer.</title>
        <authorList>
            <person name="Chiara M."/>
            <person name="Caruso M."/>
            <person name="D'Erchia A.M."/>
            <person name="Manzari C."/>
            <person name="Fraccalvieri R."/>
            <person name="Goffredo E."/>
            <person name="Latorre L."/>
            <person name="Miccolupo A."/>
            <person name="Padalino I."/>
            <person name="Santagada G."/>
            <person name="Chiocco D."/>
            <person name="Pesole G."/>
            <person name="Horner D.S."/>
            <person name="Parisi A."/>
        </authorList>
    </citation>
    <scope>NUCLEOTIDE SEQUENCE [LARGE SCALE GENOMIC DNA]</scope>
    <source>
        <strain evidence="3 4">1991</strain>
    </source>
</reference>
<dbReference type="FunFam" id="3.40.50.720:FF:000077">
    <property type="entry name" value="L-threonine 3-dehydrogenase, mitochondrial"/>
    <property type="match status" value="1"/>
</dbReference>
<name>A0A0J8GED7_9LIST</name>
<dbReference type="RefSeq" id="WP_059140083.1">
    <property type="nucleotide sequence ID" value="NZ_KQ130616.1"/>
</dbReference>
<dbReference type="Proteomes" id="UP000052258">
    <property type="component" value="Unassembled WGS sequence"/>
</dbReference>
<dbReference type="Pfam" id="PF01370">
    <property type="entry name" value="Epimerase"/>
    <property type="match status" value="1"/>
</dbReference>
<dbReference type="PANTHER" id="PTHR42687:SF1">
    <property type="entry name" value="L-THREONINE 3-DEHYDROGENASE, MITOCHONDRIAL"/>
    <property type="match status" value="1"/>
</dbReference>
<gene>
    <name evidence="3" type="ORF">X560_1684</name>
</gene>